<dbReference type="Gene3D" id="2.60.40.3010">
    <property type="match status" value="1"/>
</dbReference>
<organism evidence="3 4">
    <name type="scientific">Thiothrix eikelboomii</name>
    <dbReference type="NCBI Taxonomy" id="92487"/>
    <lineage>
        <taxon>Bacteria</taxon>
        <taxon>Pseudomonadati</taxon>
        <taxon>Pseudomonadota</taxon>
        <taxon>Gammaproteobacteria</taxon>
        <taxon>Thiotrichales</taxon>
        <taxon>Thiotrichaceae</taxon>
        <taxon>Thiothrix</taxon>
    </lineage>
</organism>
<keyword evidence="4" id="KW-1185">Reference proteome</keyword>
<dbReference type="AlphaFoldDB" id="A0A1T4VWV3"/>
<dbReference type="InterPro" id="IPR025924">
    <property type="entry name" value="YHYH_dom"/>
</dbReference>
<accession>A0A1T4VWV3</accession>
<dbReference type="STRING" id="92487.SAMN02745130_00475"/>
<dbReference type="Pfam" id="PF14240">
    <property type="entry name" value="YHYH"/>
    <property type="match status" value="1"/>
</dbReference>
<proteinExistence type="predicted"/>
<dbReference type="Pfam" id="PF22352">
    <property type="entry name" value="K319L-like_PKD"/>
    <property type="match status" value="1"/>
</dbReference>
<name>A0A1T4VWV3_9GAMM</name>
<keyword evidence="1" id="KW-0732">Signal</keyword>
<dbReference type="OrthoDB" id="9796530at2"/>
<dbReference type="RefSeq" id="WP_078920978.1">
    <property type="nucleotide sequence ID" value="NZ_FUYB01000002.1"/>
</dbReference>
<feature type="signal peptide" evidence="1">
    <location>
        <begin position="1"/>
        <end position="23"/>
    </location>
</feature>
<reference evidence="3 4" key="1">
    <citation type="submission" date="2017-02" db="EMBL/GenBank/DDBJ databases">
        <authorList>
            <person name="Peterson S.W."/>
        </authorList>
    </citation>
    <scope>NUCLEOTIDE SEQUENCE [LARGE SCALE GENOMIC DNA]</scope>
    <source>
        <strain evidence="3 4">ATCC 49788</strain>
    </source>
</reference>
<evidence type="ECO:0000256" key="1">
    <source>
        <dbReference type="SAM" id="SignalP"/>
    </source>
</evidence>
<sequence>MMKFKVLCMSSLLVLGSYGSLQADEIDTKAVSSTLTVNAGYDQVVPQQTKVKMNATVNNQSATYQWIQTAGPSVSLKNAKTSTASFIAPTVTASTSLSFKVTATDSSGTKTDKINIEVWVPFNTTSDPSLLGDFSKKTGWACDQDLSKSGLVSSVTVVNLGSTKRYTITAIPKHAIGTFPNAGNPNLASQQLYTLDLPSSPTKQSTSTAVKLFGFTTDGVTFDRNTAECYNNSPSCEWRYEAVTAGLAKGAYQWSWLGSDCNNGHVQPNGNYHYHGLPESLINKLGDKGNKMVLMGYAADGFPVYGRWGYTTATSSSSAIKRVKGSYRLKSGTRPSGPGGAYDGTFIQDWEYVKGLGDLDECNGRFGVTPQYPNGIYHYYLTDSYPFIPSCVYGKVVDNDFLGAGR</sequence>
<evidence type="ECO:0000313" key="3">
    <source>
        <dbReference type="EMBL" id="SKA69464.1"/>
    </source>
</evidence>
<dbReference type="EMBL" id="FUYB01000002">
    <property type="protein sequence ID" value="SKA69464.1"/>
    <property type="molecule type" value="Genomic_DNA"/>
</dbReference>
<protein>
    <submittedName>
        <fullName evidence="3">YHYH protein</fullName>
    </submittedName>
</protein>
<gene>
    <name evidence="3" type="ORF">SAMN02745130_00475</name>
</gene>
<evidence type="ECO:0000313" key="4">
    <source>
        <dbReference type="Proteomes" id="UP000190460"/>
    </source>
</evidence>
<feature type="domain" description="YHYH" evidence="2">
    <location>
        <begin position="196"/>
        <end position="394"/>
    </location>
</feature>
<feature type="chain" id="PRO_5012933616" evidence="1">
    <location>
        <begin position="24"/>
        <end position="406"/>
    </location>
</feature>
<dbReference type="Proteomes" id="UP000190460">
    <property type="component" value="Unassembled WGS sequence"/>
</dbReference>
<evidence type="ECO:0000259" key="2">
    <source>
        <dbReference type="Pfam" id="PF14240"/>
    </source>
</evidence>